<protein>
    <submittedName>
        <fullName evidence="2">Uncharacterized protein</fullName>
    </submittedName>
</protein>
<reference evidence="2" key="1">
    <citation type="journal article" date="2021" name="Proc. Natl. Acad. Sci. U.S.A.">
        <title>A Catalog of Tens of Thousands of Viruses from Human Metagenomes Reveals Hidden Associations with Chronic Diseases.</title>
        <authorList>
            <person name="Tisza M.J."/>
            <person name="Buck C.B."/>
        </authorList>
    </citation>
    <scope>NUCLEOTIDE SEQUENCE</scope>
    <source>
        <strain evidence="2">CtxpQ22</strain>
    </source>
</reference>
<feature type="compositionally biased region" description="Basic and acidic residues" evidence="1">
    <location>
        <begin position="137"/>
        <end position="156"/>
    </location>
</feature>
<organism evidence="2">
    <name type="scientific">Myoviridae sp. ctxpQ22</name>
    <dbReference type="NCBI Taxonomy" id="2826715"/>
    <lineage>
        <taxon>Viruses</taxon>
        <taxon>Duplodnaviria</taxon>
        <taxon>Heunggongvirae</taxon>
        <taxon>Uroviricota</taxon>
        <taxon>Caudoviricetes</taxon>
    </lineage>
</organism>
<feature type="region of interest" description="Disordered" evidence="1">
    <location>
        <begin position="137"/>
        <end position="162"/>
    </location>
</feature>
<evidence type="ECO:0000256" key="1">
    <source>
        <dbReference type="SAM" id="MobiDB-lite"/>
    </source>
</evidence>
<evidence type="ECO:0000313" key="2">
    <source>
        <dbReference type="EMBL" id="DAD89471.1"/>
    </source>
</evidence>
<name>A0A8S5N557_9CAUD</name>
<dbReference type="EMBL" id="BK015061">
    <property type="protein sequence ID" value="DAD89471.1"/>
    <property type="molecule type" value="Genomic_DNA"/>
</dbReference>
<sequence>MAIRKKPAEQAAEEIKVEQAAAVEAAADLQSGDVVGADDELLEEKNDTVCVCANVPHDIKFSVPDNSGRVQTITIKGNGNHLKGLDRGILPIGAYGITTNVPAEAWDYIKTAYCDNRAISNGLIFAVEASKARAAAKERKDLRNGLEPIEPKKARNSEPFSG</sequence>
<accession>A0A8S5N557</accession>
<proteinExistence type="predicted"/>